<organism evidence="7 8">
    <name type="scientific">Cycloclasticus pugetii</name>
    <dbReference type="NCBI Taxonomy" id="34068"/>
    <lineage>
        <taxon>Bacteria</taxon>
        <taxon>Pseudomonadati</taxon>
        <taxon>Pseudomonadota</taxon>
        <taxon>Gammaproteobacteria</taxon>
        <taxon>Thiotrichales</taxon>
        <taxon>Piscirickettsiaceae</taxon>
        <taxon>Cycloclasticus</taxon>
    </lineage>
</organism>
<dbReference type="PANTHER" id="PTHR37937">
    <property type="entry name" value="CONJUGATIVE TRANSFER: DNA TRANSPORT"/>
    <property type="match status" value="1"/>
</dbReference>
<dbReference type="PROSITE" id="PS51257">
    <property type="entry name" value="PROKAR_LIPOPROTEIN"/>
    <property type="match status" value="1"/>
</dbReference>
<evidence type="ECO:0000313" key="8">
    <source>
        <dbReference type="Proteomes" id="UP000015462"/>
    </source>
</evidence>
<keyword evidence="8" id="KW-1185">Reference proteome</keyword>
<keyword evidence="5" id="KW-1133">Transmembrane helix</keyword>
<dbReference type="PANTHER" id="PTHR37937:SF1">
    <property type="entry name" value="CONJUGATIVE TRANSFER: DNA TRANSPORT"/>
    <property type="match status" value="1"/>
</dbReference>
<gene>
    <name evidence="7" type="ORF">L196_06600</name>
</gene>
<sequence length="561" mass="61912">MIRREDLSKILKPVSWAVFWGLSASACVYHRAELPILAELTAAFCAYRSWKNISESWPLWLHGRYQYLLLKAAETPSEKFGKAGFASEKDIETAGLFDPNNGVPIGCFNGRPMFYPFTHALCVAPAGSGKSISIALPSKLHGYRVSDEAGHSEAASVVVTDIKGEIAAMTARMSETQHKHKVFYLNPDQLFGFPNSCFNPLQMVIDDMAYPPMNQNALADAQELVHQLLPEPAEGDKNKFFRSGSRNMILTAMLFLAAENPACCTLPELFRTVSSAKRLKELLEEAANSTALSGDIALLASGLLDAEEDYFADFLTGALQVLMPFSPSTPLAQSVSKSDFTFEALKQEKTSVYIMSRYDRRAAYAPWIGLVTKAAIKSLIRTEGNVPVHFLLDEATNIPLPGLANDLTALRGYGLRCQFICQAKSEVSRIYGKEATQTFYSQTDLKQFFGVSSLEEAKEISDMLGNHTIKTHSFGTSATSPDADLKDSIAETTRALMRPEEVLRMPNTDQIILVGGVAPIYAERLPYNLVKSWHAALDENPLEGGKLPPNTQMNIRYKEVH</sequence>
<dbReference type="Proteomes" id="UP000015462">
    <property type="component" value="Unassembled WGS sequence"/>
</dbReference>
<dbReference type="RefSeq" id="WP_016390406.1">
    <property type="nucleotide sequence ID" value="NZ_KE646807.1"/>
</dbReference>
<dbReference type="AlphaFoldDB" id="A0AB33Z267"/>
<dbReference type="Gene3D" id="3.40.50.300">
    <property type="entry name" value="P-loop containing nucleotide triphosphate hydrolases"/>
    <property type="match status" value="1"/>
</dbReference>
<comment type="caution">
    <text evidence="7">The sequence shown here is derived from an EMBL/GenBank/DDBJ whole genome shotgun (WGS) entry which is preliminary data.</text>
</comment>
<keyword evidence="4" id="KW-0812">Transmembrane</keyword>
<dbReference type="GO" id="GO:0005886">
    <property type="term" value="C:plasma membrane"/>
    <property type="evidence" value="ECO:0007669"/>
    <property type="project" value="UniProtKB-SubCell"/>
</dbReference>
<dbReference type="SUPFAM" id="SSF52540">
    <property type="entry name" value="P-loop containing nucleoside triphosphate hydrolases"/>
    <property type="match status" value="1"/>
</dbReference>
<evidence type="ECO:0000256" key="1">
    <source>
        <dbReference type="ARBA" id="ARBA00004651"/>
    </source>
</evidence>
<dbReference type="InterPro" id="IPR051539">
    <property type="entry name" value="T4SS-coupling_protein"/>
</dbReference>
<proteinExistence type="inferred from homology"/>
<comment type="subcellular location">
    <subcellularLocation>
        <location evidence="1">Cell membrane</location>
        <topology evidence="1">Multi-pass membrane protein</topology>
    </subcellularLocation>
</comment>
<evidence type="ECO:0000256" key="4">
    <source>
        <dbReference type="ARBA" id="ARBA00022692"/>
    </source>
</evidence>
<evidence type="ECO:0000256" key="5">
    <source>
        <dbReference type="ARBA" id="ARBA00022989"/>
    </source>
</evidence>
<evidence type="ECO:0000256" key="6">
    <source>
        <dbReference type="ARBA" id="ARBA00023136"/>
    </source>
</evidence>
<evidence type="ECO:0000256" key="2">
    <source>
        <dbReference type="ARBA" id="ARBA00008806"/>
    </source>
</evidence>
<dbReference type="Pfam" id="PF02534">
    <property type="entry name" value="T4SS-DNA_transf"/>
    <property type="match status" value="1"/>
</dbReference>
<dbReference type="InterPro" id="IPR027417">
    <property type="entry name" value="P-loop_NTPase"/>
</dbReference>
<keyword evidence="3" id="KW-1003">Cell membrane</keyword>
<comment type="similarity">
    <text evidence="2">Belongs to the VirD4/TraG family.</text>
</comment>
<name>A0AB33Z267_9GAMM</name>
<reference evidence="7 8" key="1">
    <citation type="journal article" date="2013" name="Genome Announc.">
        <title>Genome Sequence of the Pyrene- and Fluoranthene-Degrading Bacterium Cycloclasticus sp. Strain PY97M.</title>
        <authorList>
            <person name="Cui Z."/>
            <person name="Xu G."/>
            <person name="Li Q."/>
            <person name="Gao W."/>
            <person name="Zheng L."/>
        </authorList>
    </citation>
    <scope>NUCLEOTIDE SEQUENCE [LARGE SCALE GENOMIC DNA]</scope>
    <source>
        <strain evidence="7 8">PY97M</strain>
    </source>
</reference>
<accession>A0AB33Z267</accession>
<protein>
    <submittedName>
        <fullName evidence="7">TRAG protein</fullName>
    </submittedName>
</protein>
<dbReference type="EMBL" id="ASHL01000004">
    <property type="protein sequence ID" value="EPD13291.1"/>
    <property type="molecule type" value="Genomic_DNA"/>
</dbReference>
<dbReference type="InterPro" id="IPR003688">
    <property type="entry name" value="TraG/VirD4"/>
</dbReference>
<dbReference type="CDD" id="cd01127">
    <property type="entry name" value="TrwB_TraG_TraD_VirD4"/>
    <property type="match status" value="1"/>
</dbReference>
<evidence type="ECO:0000313" key="7">
    <source>
        <dbReference type="EMBL" id="EPD13291.1"/>
    </source>
</evidence>
<keyword evidence="6" id="KW-0472">Membrane</keyword>
<evidence type="ECO:0000256" key="3">
    <source>
        <dbReference type="ARBA" id="ARBA00022475"/>
    </source>
</evidence>